<dbReference type="InterPro" id="IPR001059">
    <property type="entry name" value="Transl_elong_P/YeiP_cen"/>
</dbReference>
<dbReference type="AlphaFoldDB" id="A0A656Z717"/>
<sequence length="193" mass="21597">FYSRIKLMKINGNEIRPGNVIEHDGGLWAAVKTNAVKPGKGGAYNQVELKNLITGTKLNERFRAAETVERVRLEQKDFSFLYEQGEALVFMDTESYEQLELLKDFVGDRAAFLQDGMMVTVELYEEKPIGIRLPEQVTLAIVEADPVVKGQTAASSYKPAILENGIRILVPPFIESGERVIVDTSELTYISRA</sequence>
<keyword evidence="4" id="KW-0963">Cytoplasm</keyword>
<organism evidence="11">
    <name type="scientific">Brucella anthropi</name>
    <name type="common">Ochrobactrum anthropi</name>
    <dbReference type="NCBI Taxonomy" id="529"/>
    <lineage>
        <taxon>Bacteria</taxon>
        <taxon>Pseudomonadati</taxon>
        <taxon>Pseudomonadota</taxon>
        <taxon>Alphaproteobacteria</taxon>
        <taxon>Hyphomicrobiales</taxon>
        <taxon>Brucellaceae</taxon>
        <taxon>Brucella/Ochrobactrum group</taxon>
        <taxon>Brucella</taxon>
    </lineage>
</organism>
<proteinExistence type="inferred from homology"/>
<dbReference type="PANTHER" id="PTHR30053:SF14">
    <property type="entry name" value="TRANSLATION ELONGATION FACTOR KOW-LIKE DOMAIN-CONTAINING PROTEIN"/>
    <property type="match status" value="1"/>
</dbReference>
<evidence type="ECO:0000256" key="5">
    <source>
        <dbReference type="ARBA" id="ARBA00022768"/>
    </source>
</evidence>
<dbReference type="PROSITE" id="PS01275">
    <property type="entry name" value="EFP"/>
    <property type="match status" value="1"/>
</dbReference>
<feature type="non-terminal residue" evidence="11">
    <location>
        <position position="1"/>
    </location>
</feature>
<name>A0A656Z717_BRUAN</name>
<dbReference type="GO" id="GO:0005829">
    <property type="term" value="C:cytosol"/>
    <property type="evidence" value="ECO:0007669"/>
    <property type="project" value="UniProtKB-ARBA"/>
</dbReference>
<feature type="domain" description="Elongation factor P C-terminal" evidence="9">
    <location>
        <begin position="137"/>
        <end position="192"/>
    </location>
</feature>
<dbReference type="InterPro" id="IPR020599">
    <property type="entry name" value="Transl_elong_fac_P/YeiP"/>
</dbReference>
<evidence type="ECO:0000256" key="8">
    <source>
        <dbReference type="RuleBase" id="RU004389"/>
    </source>
</evidence>
<dbReference type="InterPro" id="IPR013185">
    <property type="entry name" value="Transl_elong_KOW-like"/>
</dbReference>
<dbReference type="NCBIfam" id="NF001810">
    <property type="entry name" value="PRK00529.1"/>
    <property type="match status" value="1"/>
</dbReference>
<evidence type="ECO:0000256" key="4">
    <source>
        <dbReference type="ARBA" id="ARBA00022490"/>
    </source>
</evidence>
<comment type="similarity">
    <text evidence="3 8">Belongs to the elongation factor P family.</text>
</comment>
<gene>
    <name evidence="11" type="ORF">AB664_28635</name>
</gene>
<dbReference type="Pfam" id="PF08207">
    <property type="entry name" value="EFP_N"/>
    <property type="match status" value="1"/>
</dbReference>
<dbReference type="NCBIfam" id="TIGR00038">
    <property type="entry name" value="efp"/>
    <property type="match status" value="1"/>
</dbReference>
<evidence type="ECO:0000256" key="2">
    <source>
        <dbReference type="ARBA" id="ARBA00004815"/>
    </source>
</evidence>
<evidence type="ECO:0000256" key="3">
    <source>
        <dbReference type="ARBA" id="ARBA00009479"/>
    </source>
</evidence>
<dbReference type="SUPFAM" id="SSF50249">
    <property type="entry name" value="Nucleic acid-binding proteins"/>
    <property type="match status" value="2"/>
</dbReference>
<evidence type="ECO:0000256" key="7">
    <source>
        <dbReference type="NCBIfam" id="TIGR00038"/>
    </source>
</evidence>
<dbReference type="FunFam" id="2.40.50.140:FF:000004">
    <property type="entry name" value="Elongation factor P"/>
    <property type="match status" value="1"/>
</dbReference>
<dbReference type="InterPro" id="IPR013852">
    <property type="entry name" value="Transl_elong_P/YeiP_CS"/>
</dbReference>
<dbReference type="FunFam" id="2.40.50.140:FF:000009">
    <property type="entry name" value="Elongation factor P"/>
    <property type="match status" value="1"/>
</dbReference>
<dbReference type="SUPFAM" id="SSF50104">
    <property type="entry name" value="Translation proteins SH3-like domain"/>
    <property type="match status" value="1"/>
</dbReference>
<comment type="pathway">
    <text evidence="2">Protein biosynthesis; polypeptide chain elongation.</text>
</comment>
<dbReference type="Gene3D" id="2.40.50.140">
    <property type="entry name" value="Nucleic acid-binding proteins"/>
    <property type="match status" value="2"/>
</dbReference>
<dbReference type="InterPro" id="IPR012340">
    <property type="entry name" value="NA-bd_OB-fold"/>
</dbReference>
<dbReference type="InterPro" id="IPR008991">
    <property type="entry name" value="Translation_prot_SH3-like_sf"/>
</dbReference>
<dbReference type="GO" id="GO:0003746">
    <property type="term" value="F:translation elongation factor activity"/>
    <property type="evidence" value="ECO:0007669"/>
    <property type="project" value="UniProtKB-UniRule"/>
</dbReference>
<accession>A0A656Z717</accession>
<dbReference type="CDD" id="cd04470">
    <property type="entry name" value="S1_EF-P_repeat_1"/>
    <property type="match status" value="1"/>
</dbReference>
<dbReference type="Gene3D" id="2.30.30.30">
    <property type="match status" value="1"/>
</dbReference>
<evidence type="ECO:0000313" key="11">
    <source>
        <dbReference type="EMBL" id="KYB46001.1"/>
    </source>
</evidence>
<dbReference type="Pfam" id="PF09285">
    <property type="entry name" value="Elong-fact-P_C"/>
    <property type="match status" value="1"/>
</dbReference>
<evidence type="ECO:0000256" key="6">
    <source>
        <dbReference type="ARBA" id="ARBA00022917"/>
    </source>
</evidence>
<dbReference type="Pfam" id="PF01132">
    <property type="entry name" value="EFP"/>
    <property type="match status" value="1"/>
</dbReference>
<dbReference type="FunFam" id="2.30.30.30:FF:000003">
    <property type="entry name" value="Elongation factor P"/>
    <property type="match status" value="1"/>
</dbReference>
<reference evidence="11" key="1">
    <citation type="submission" date="2016-02" db="EMBL/GenBank/DDBJ databases">
        <title>Genomic sequences of Ochrobactrum anthropi.</title>
        <authorList>
            <person name="Chudasama K.S."/>
            <person name="Thaker V.S."/>
        </authorList>
    </citation>
    <scope>NUCLEOTIDE SEQUENCE [LARGE SCALE GENOMIC DNA]</scope>
    <source>
        <strain evidence="11">SUBG007</strain>
    </source>
</reference>
<dbReference type="SMART" id="SM00841">
    <property type="entry name" value="Elong-fact-P_C"/>
    <property type="match status" value="1"/>
</dbReference>
<keyword evidence="6" id="KW-0648">Protein biosynthesis</keyword>
<dbReference type="HAMAP" id="MF_00141">
    <property type="entry name" value="EF_P"/>
    <property type="match status" value="1"/>
</dbReference>
<evidence type="ECO:0000256" key="1">
    <source>
        <dbReference type="ARBA" id="ARBA00004496"/>
    </source>
</evidence>
<dbReference type="SMART" id="SM01185">
    <property type="entry name" value="EFP"/>
    <property type="match status" value="1"/>
</dbReference>
<evidence type="ECO:0000259" key="10">
    <source>
        <dbReference type="SMART" id="SM01185"/>
    </source>
</evidence>
<dbReference type="InterPro" id="IPR011768">
    <property type="entry name" value="Transl_elongation_fac_P"/>
</dbReference>
<dbReference type="PANTHER" id="PTHR30053">
    <property type="entry name" value="ELONGATION FACTOR P"/>
    <property type="match status" value="1"/>
</dbReference>
<dbReference type="CDD" id="cd05794">
    <property type="entry name" value="S1_EF-P_repeat_2"/>
    <property type="match status" value="1"/>
</dbReference>
<dbReference type="PIRSF" id="PIRSF005901">
    <property type="entry name" value="EF-P"/>
    <property type="match status" value="1"/>
</dbReference>
<comment type="caution">
    <text evidence="11">The sequence shown here is derived from an EMBL/GenBank/DDBJ whole genome shotgun (WGS) entry which is preliminary data.</text>
</comment>
<dbReference type="InterPro" id="IPR015365">
    <property type="entry name" value="Elong-fact-P_C"/>
</dbReference>
<dbReference type="GO" id="GO:0043043">
    <property type="term" value="P:peptide biosynthetic process"/>
    <property type="evidence" value="ECO:0007669"/>
    <property type="project" value="InterPro"/>
</dbReference>
<dbReference type="InterPro" id="IPR014722">
    <property type="entry name" value="Rib_uL2_dom2"/>
</dbReference>
<protein>
    <recommendedName>
        <fullName evidence="7">Elongation factor P</fullName>
    </recommendedName>
</protein>
<dbReference type="EMBL" id="LUAY01001618">
    <property type="protein sequence ID" value="KYB46001.1"/>
    <property type="molecule type" value="Genomic_DNA"/>
</dbReference>
<evidence type="ECO:0000259" key="9">
    <source>
        <dbReference type="SMART" id="SM00841"/>
    </source>
</evidence>
<dbReference type="UniPathway" id="UPA00345"/>
<keyword evidence="5 11" id="KW-0251">Elongation factor</keyword>
<comment type="subcellular location">
    <subcellularLocation>
        <location evidence="1">Cytoplasm</location>
    </subcellularLocation>
</comment>
<feature type="domain" description="Translation elongation factor P/YeiP central" evidence="10">
    <location>
        <begin position="75"/>
        <end position="129"/>
    </location>
</feature>